<sequence length="276" mass="29674">MRDPREVSRSDAAAMGAEALKVCHAGRYTAPSGRVVALDDPIARAIAGTTDIPPDLDLDLAPGGDRPVRFEVVNVSTLVAARRLHDAGRDVVALNFASARRPGGGFLSGARAQEESLCRASALFVCLEGQAMYRHHDGWQDAMHGDRMVHSPAVPVFRGDHGPLLEQPWPCGFITAAAPNRNALRRHAPEREPELPRVFAARIARVLAVAARAGHDAVVLGAWGCGAFGCDPELVAEQFHAALSGPFRGTFAHVVFAVLDTSPERRTIAPFERRFT</sequence>
<keyword evidence="3" id="KW-1185">Reference proteome</keyword>
<proteinExistence type="predicted"/>
<dbReference type="InterPro" id="IPR043472">
    <property type="entry name" value="Macro_dom-like"/>
</dbReference>
<gene>
    <name evidence="2" type="ORF">POL25_36495</name>
</gene>
<evidence type="ECO:0000313" key="3">
    <source>
        <dbReference type="Proteomes" id="UP001221686"/>
    </source>
</evidence>
<comment type="caution">
    <text evidence="2">The sequence shown here is derived from an EMBL/GenBank/DDBJ whole genome shotgun (WGS) entry which is preliminary data.</text>
</comment>
<dbReference type="Gene3D" id="3.40.220.10">
    <property type="entry name" value="Leucine Aminopeptidase, subunit E, domain 1"/>
    <property type="match status" value="1"/>
</dbReference>
<dbReference type="InterPro" id="IPR019261">
    <property type="entry name" value="PARG_cat_microbial"/>
</dbReference>
<reference evidence="2 3" key="1">
    <citation type="submission" date="2022-11" db="EMBL/GenBank/DDBJ databases">
        <title>Minimal conservation of predation-associated metabolite biosynthetic gene clusters underscores biosynthetic potential of Myxococcota including descriptions for ten novel species: Archangium lansinium sp. nov., Myxococcus landrumus sp. nov., Nannocystis bai.</title>
        <authorList>
            <person name="Ahearne A."/>
            <person name="Stevens C."/>
            <person name="Dowd S."/>
        </authorList>
    </citation>
    <scope>NUCLEOTIDE SEQUENCE [LARGE SCALE GENOMIC DNA]</scope>
    <source>
        <strain evidence="2 3">BB15-2</strain>
    </source>
</reference>
<dbReference type="PIRSF" id="PIRSF014899">
    <property type="entry name" value="UCP014899"/>
    <property type="match status" value="1"/>
</dbReference>
<dbReference type="Proteomes" id="UP001221686">
    <property type="component" value="Unassembled WGS sequence"/>
</dbReference>
<dbReference type="Pfam" id="PF10021">
    <property type="entry name" value="PARG_cat_microb"/>
    <property type="match status" value="1"/>
</dbReference>
<dbReference type="SUPFAM" id="SSF52949">
    <property type="entry name" value="Macro domain-like"/>
    <property type="match status" value="1"/>
</dbReference>
<dbReference type="NCBIfam" id="TIGR02452">
    <property type="entry name" value="TIGR02452 family protein"/>
    <property type="match status" value="1"/>
</dbReference>
<protein>
    <submittedName>
        <fullName evidence="2">TIGR02452 family protein</fullName>
    </submittedName>
</protein>
<evidence type="ECO:0000313" key="2">
    <source>
        <dbReference type="EMBL" id="MDC0722447.1"/>
    </source>
</evidence>
<organism evidence="2 3">
    <name type="scientific">Nannocystis bainbridge</name>
    <dbReference type="NCBI Taxonomy" id="2995303"/>
    <lineage>
        <taxon>Bacteria</taxon>
        <taxon>Pseudomonadati</taxon>
        <taxon>Myxococcota</taxon>
        <taxon>Polyangia</taxon>
        <taxon>Nannocystales</taxon>
        <taxon>Nannocystaceae</taxon>
        <taxon>Nannocystis</taxon>
    </lineage>
</organism>
<evidence type="ECO:0000259" key="1">
    <source>
        <dbReference type="Pfam" id="PF10021"/>
    </source>
</evidence>
<accession>A0ABT5EC63</accession>
<dbReference type="RefSeq" id="WP_272090977.1">
    <property type="nucleotide sequence ID" value="NZ_JAQNDL010000003.1"/>
</dbReference>
<feature type="domain" description="Microbial-type PARG catalytic" evidence="1">
    <location>
        <begin position="18"/>
        <end position="158"/>
    </location>
</feature>
<dbReference type="EMBL" id="JAQNDL010000003">
    <property type="protein sequence ID" value="MDC0722447.1"/>
    <property type="molecule type" value="Genomic_DNA"/>
</dbReference>
<dbReference type="InterPro" id="IPR012664">
    <property type="entry name" value="CHP02452"/>
</dbReference>
<name>A0ABT5EC63_9BACT</name>
<dbReference type="PANTHER" id="PTHR35596:SF1">
    <property type="entry name" value="MICROBIAL-TYPE PARG CATALYTIC DOMAIN-CONTAINING PROTEIN"/>
    <property type="match status" value="1"/>
</dbReference>
<dbReference type="PANTHER" id="PTHR35596">
    <property type="entry name" value="DUF2263 DOMAIN-CONTAINING PROTEIN"/>
    <property type="match status" value="1"/>
</dbReference>